<evidence type="ECO:0000313" key="7">
    <source>
        <dbReference type="Proteomes" id="UP001623592"/>
    </source>
</evidence>
<dbReference type="PROSITE" id="PS51677">
    <property type="entry name" value="NODB"/>
    <property type="match status" value="1"/>
</dbReference>
<dbReference type="InterPro" id="IPR011330">
    <property type="entry name" value="Glyco_hydro/deAcase_b/a-brl"/>
</dbReference>
<keyword evidence="2 4" id="KW-0732">Signal</keyword>
<evidence type="ECO:0000259" key="5">
    <source>
        <dbReference type="PROSITE" id="PS51677"/>
    </source>
</evidence>
<gene>
    <name evidence="6" type="ORF">ACJDT4_01615</name>
</gene>
<feature type="region of interest" description="Disordered" evidence="3">
    <location>
        <begin position="35"/>
        <end position="55"/>
    </location>
</feature>
<dbReference type="Proteomes" id="UP001623592">
    <property type="component" value="Unassembled WGS sequence"/>
</dbReference>
<feature type="chain" id="PRO_5046167128" evidence="4">
    <location>
        <begin position="27"/>
        <end position="277"/>
    </location>
</feature>
<comment type="subcellular location">
    <subcellularLocation>
        <location evidence="1">Secreted</location>
    </subcellularLocation>
</comment>
<dbReference type="InterPro" id="IPR051398">
    <property type="entry name" value="Polysacch_Deacetylase"/>
</dbReference>
<dbReference type="EC" id="3.-.-.-" evidence="6"/>
<dbReference type="CDD" id="cd10918">
    <property type="entry name" value="CE4_NodB_like_5s_6s"/>
    <property type="match status" value="1"/>
</dbReference>
<organism evidence="6 7">
    <name type="scientific">Clostridium neuense</name>
    <dbReference type="NCBI Taxonomy" id="1728934"/>
    <lineage>
        <taxon>Bacteria</taxon>
        <taxon>Bacillati</taxon>
        <taxon>Bacillota</taxon>
        <taxon>Clostridia</taxon>
        <taxon>Eubacteriales</taxon>
        <taxon>Clostridiaceae</taxon>
        <taxon>Clostridium</taxon>
    </lineage>
</organism>
<evidence type="ECO:0000256" key="3">
    <source>
        <dbReference type="SAM" id="MobiDB-lite"/>
    </source>
</evidence>
<dbReference type="Pfam" id="PF01522">
    <property type="entry name" value="Polysacc_deac_1"/>
    <property type="match status" value="1"/>
</dbReference>
<name>A0ABW8T9R1_9CLOT</name>
<evidence type="ECO:0000256" key="1">
    <source>
        <dbReference type="ARBA" id="ARBA00004613"/>
    </source>
</evidence>
<feature type="signal peptide" evidence="4">
    <location>
        <begin position="1"/>
        <end position="26"/>
    </location>
</feature>
<reference evidence="6 7" key="1">
    <citation type="submission" date="2024-11" db="EMBL/GenBank/DDBJ databases">
        <authorList>
            <person name="Heng Y.C."/>
            <person name="Lim A.C.H."/>
            <person name="Lee J.K.Y."/>
            <person name="Kittelmann S."/>
        </authorList>
    </citation>
    <scope>NUCLEOTIDE SEQUENCE [LARGE SCALE GENOMIC DNA]</scope>
    <source>
        <strain evidence="6 7">WILCCON 0114</strain>
    </source>
</reference>
<dbReference type="GO" id="GO:0016787">
    <property type="term" value="F:hydrolase activity"/>
    <property type="evidence" value="ECO:0007669"/>
    <property type="project" value="UniProtKB-KW"/>
</dbReference>
<evidence type="ECO:0000313" key="6">
    <source>
        <dbReference type="EMBL" id="MFL0249106.1"/>
    </source>
</evidence>
<evidence type="ECO:0000256" key="2">
    <source>
        <dbReference type="ARBA" id="ARBA00022729"/>
    </source>
</evidence>
<dbReference type="SUPFAM" id="SSF88713">
    <property type="entry name" value="Glycoside hydrolase/deacetylase"/>
    <property type="match status" value="1"/>
</dbReference>
<dbReference type="PANTHER" id="PTHR34216:SF3">
    <property type="entry name" value="POLY-BETA-1,6-N-ACETYL-D-GLUCOSAMINE N-DEACETYLASE"/>
    <property type="match status" value="1"/>
</dbReference>
<dbReference type="EMBL" id="JBJIAA010000001">
    <property type="protein sequence ID" value="MFL0249106.1"/>
    <property type="molecule type" value="Genomic_DNA"/>
</dbReference>
<dbReference type="PANTHER" id="PTHR34216">
    <property type="match status" value="1"/>
</dbReference>
<keyword evidence="7" id="KW-1185">Reference proteome</keyword>
<dbReference type="InterPro" id="IPR002509">
    <property type="entry name" value="NODB_dom"/>
</dbReference>
<evidence type="ECO:0000256" key="4">
    <source>
        <dbReference type="SAM" id="SignalP"/>
    </source>
</evidence>
<keyword evidence="6" id="KW-0378">Hydrolase</keyword>
<dbReference type="PROSITE" id="PS51257">
    <property type="entry name" value="PROKAR_LIPOPROTEIN"/>
    <property type="match status" value="1"/>
</dbReference>
<dbReference type="Gene3D" id="3.20.20.370">
    <property type="entry name" value="Glycoside hydrolase/deacetylase"/>
    <property type="match status" value="1"/>
</dbReference>
<proteinExistence type="predicted"/>
<protein>
    <submittedName>
        <fullName evidence="6">Polysaccharide deacetylase family protein</fullName>
        <ecNumber evidence="6">3.-.-.-</ecNumber>
    </submittedName>
</protein>
<dbReference type="RefSeq" id="WP_406785780.1">
    <property type="nucleotide sequence ID" value="NZ_JBJIAA010000001.1"/>
</dbReference>
<sequence length="277" mass="31787">MKRKKFFKLTPLLIAVTFACSTLLTACTLTKPTQKTTKTKTTVAKKEKPLPKDPNPTNIPVLMYHSIAYEKGNDLRIPQKIFREQMDIIKHDGFTPITLDELYSHFNDEVKLPPKPIVITLDDGYKDNYENALPVLKEFGFKATVFVITCQTDDSTDYMTSKQLKEMQANGIDIECHTVTHPHLKDLSYDKQLVELRDSKAKLEKMLNKKINYIAYPYGSYNDDTVKLVQNLGYKMAFTTNEGQANKTQGMFTLDRMYISNANDVAYFQRQINGEIK</sequence>
<accession>A0ABW8T9R1</accession>
<comment type="caution">
    <text evidence="6">The sequence shown here is derived from an EMBL/GenBank/DDBJ whole genome shotgun (WGS) entry which is preliminary data.</text>
</comment>
<feature type="domain" description="NodB homology" evidence="5">
    <location>
        <begin position="115"/>
        <end position="277"/>
    </location>
</feature>